<evidence type="ECO:0000256" key="5">
    <source>
        <dbReference type="ARBA" id="ARBA00022989"/>
    </source>
</evidence>
<dbReference type="SUPFAM" id="SSF103481">
    <property type="entry name" value="Multidrug resistance efflux transporter EmrE"/>
    <property type="match status" value="2"/>
</dbReference>
<feature type="transmembrane region" description="Helical" evidence="7">
    <location>
        <begin position="281"/>
        <end position="300"/>
    </location>
</feature>
<evidence type="ECO:0000256" key="1">
    <source>
        <dbReference type="ARBA" id="ARBA00004651"/>
    </source>
</evidence>
<dbReference type="OrthoDB" id="5315632at2"/>
<feature type="domain" description="EamA" evidence="8">
    <location>
        <begin position="160"/>
        <end position="296"/>
    </location>
</feature>
<keyword evidence="6 7" id="KW-0472">Membrane</keyword>
<organism evidence="9 10">
    <name type="scientific">Microbacterium esteraromaticum</name>
    <dbReference type="NCBI Taxonomy" id="57043"/>
    <lineage>
        <taxon>Bacteria</taxon>
        <taxon>Bacillati</taxon>
        <taxon>Actinomycetota</taxon>
        <taxon>Actinomycetes</taxon>
        <taxon>Micrococcales</taxon>
        <taxon>Microbacteriaceae</taxon>
        <taxon>Microbacterium</taxon>
    </lineage>
</organism>
<evidence type="ECO:0000256" key="2">
    <source>
        <dbReference type="ARBA" id="ARBA00007362"/>
    </source>
</evidence>
<proteinExistence type="inferred from homology"/>
<accession>A0A1R4J131</accession>
<evidence type="ECO:0000256" key="6">
    <source>
        <dbReference type="ARBA" id="ARBA00023136"/>
    </source>
</evidence>
<keyword evidence="5 7" id="KW-1133">Transmembrane helix</keyword>
<dbReference type="InterPro" id="IPR051258">
    <property type="entry name" value="Diverse_Substrate_Transporter"/>
</dbReference>
<evidence type="ECO:0000259" key="8">
    <source>
        <dbReference type="Pfam" id="PF00892"/>
    </source>
</evidence>
<keyword evidence="4 7" id="KW-0812">Transmembrane</keyword>
<reference evidence="9 10" key="1">
    <citation type="submission" date="2017-02" db="EMBL/GenBank/DDBJ databases">
        <authorList>
            <person name="Peterson S.W."/>
        </authorList>
    </citation>
    <scope>NUCLEOTIDE SEQUENCE [LARGE SCALE GENOMIC DNA]</scope>
    <source>
        <strain evidence="9 10">B Mb 05.01</strain>
    </source>
</reference>
<feature type="transmembrane region" description="Helical" evidence="7">
    <location>
        <begin position="225"/>
        <end position="245"/>
    </location>
</feature>
<feature type="transmembrane region" description="Helical" evidence="7">
    <location>
        <begin position="158"/>
        <end position="178"/>
    </location>
</feature>
<feature type="domain" description="EamA" evidence="8">
    <location>
        <begin position="19"/>
        <end position="145"/>
    </location>
</feature>
<feature type="transmembrane region" description="Helical" evidence="7">
    <location>
        <begin position="101"/>
        <end position="122"/>
    </location>
</feature>
<feature type="transmembrane region" description="Helical" evidence="7">
    <location>
        <begin position="41"/>
        <end position="62"/>
    </location>
</feature>
<feature type="transmembrane region" description="Helical" evidence="7">
    <location>
        <begin position="74"/>
        <end position="95"/>
    </location>
</feature>
<dbReference type="PANTHER" id="PTHR42920">
    <property type="entry name" value="OS03G0707200 PROTEIN-RELATED"/>
    <property type="match status" value="1"/>
</dbReference>
<dbReference type="Proteomes" id="UP000196320">
    <property type="component" value="Unassembled WGS sequence"/>
</dbReference>
<evidence type="ECO:0000256" key="4">
    <source>
        <dbReference type="ARBA" id="ARBA00022692"/>
    </source>
</evidence>
<dbReference type="InterPro" id="IPR000620">
    <property type="entry name" value="EamA_dom"/>
</dbReference>
<feature type="transmembrane region" description="Helical" evidence="7">
    <location>
        <begin position="131"/>
        <end position="152"/>
    </location>
</feature>
<evidence type="ECO:0000313" key="10">
    <source>
        <dbReference type="Proteomes" id="UP000196320"/>
    </source>
</evidence>
<evidence type="ECO:0000256" key="7">
    <source>
        <dbReference type="SAM" id="Phobius"/>
    </source>
</evidence>
<protein>
    <submittedName>
        <fullName evidence="9">Membrane protein, putative</fullName>
    </submittedName>
</protein>
<dbReference type="PANTHER" id="PTHR42920:SF11">
    <property type="entry name" value="INNER MEMBRANE PROTEIN YTFF"/>
    <property type="match status" value="1"/>
</dbReference>
<gene>
    <name evidence="9" type="ORF">FM104_04900</name>
</gene>
<feature type="transmembrane region" description="Helical" evidence="7">
    <location>
        <begin position="190"/>
        <end position="213"/>
    </location>
</feature>
<dbReference type="EMBL" id="FUKO01000014">
    <property type="protein sequence ID" value="SJN25435.1"/>
    <property type="molecule type" value="Genomic_DNA"/>
</dbReference>
<feature type="transmembrane region" description="Helical" evidence="7">
    <location>
        <begin position="257"/>
        <end position="275"/>
    </location>
</feature>
<name>A0A1R4J131_9MICO</name>
<dbReference type="AlphaFoldDB" id="A0A1R4J131"/>
<keyword evidence="3" id="KW-1003">Cell membrane</keyword>
<comment type="similarity">
    <text evidence="2">Belongs to the EamA transporter family.</text>
</comment>
<comment type="subcellular location">
    <subcellularLocation>
        <location evidence="1">Cell membrane</location>
        <topology evidence="1">Multi-pass membrane protein</topology>
    </subcellularLocation>
</comment>
<dbReference type="GO" id="GO:0005886">
    <property type="term" value="C:plasma membrane"/>
    <property type="evidence" value="ECO:0007669"/>
    <property type="project" value="UniProtKB-SubCell"/>
</dbReference>
<dbReference type="RefSeq" id="WP_087130351.1">
    <property type="nucleotide sequence ID" value="NZ_FUKO01000014.1"/>
</dbReference>
<dbReference type="InterPro" id="IPR037185">
    <property type="entry name" value="EmrE-like"/>
</dbReference>
<evidence type="ECO:0000256" key="3">
    <source>
        <dbReference type="ARBA" id="ARBA00022475"/>
    </source>
</evidence>
<sequence length="308" mass="31939">MISLPSPDSNQTKVLAPAAVLAGALCLSVSAILVKVAGVDAATTAMLRCALALLALIPLAFGERRWHGSLSRQGIGWSIVAGVALGVDYAAWTAAIYEVGAGISTVLINVQVIVLPLLALIIDREPVARRFVCALPLMMLGISLVGGLWNTATLGPQALSGTMLGLLAGVGYGVYLFLTRRATRGEPRHAVQPLAWATASAAVTTALIAPWTGGLHLTGISLRSWTLLAVLAVLGQVVAWLLIHYGSIRIAPTTTSGLLLLQPVLALGLSAAVVSERPTTFQLLGSAIVIATVAVSNGLFRRPRVSPE</sequence>
<keyword evidence="10" id="KW-1185">Reference proteome</keyword>
<dbReference type="Pfam" id="PF00892">
    <property type="entry name" value="EamA"/>
    <property type="match status" value="2"/>
</dbReference>
<evidence type="ECO:0000313" key="9">
    <source>
        <dbReference type="EMBL" id="SJN25435.1"/>
    </source>
</evidence>